<evidence type="ECO:0000313" key="1">
    <source>
        <dbReference type="EMBL" id="SBO96417.1"/>
    </source>
</evidence>
<dbReference type="EMBL" id="LT559118">
    <property type="protein sequence ID" value="SBO96417.1"/>
    <property type="molecule type" value="Genomic_DNA"/>
</dbReference>
<sequence length="124" mass="14607">MVLAEDDYIEYLIRLVEEGSTKDDRSMIPPVVHAALRTKPLLFIGYSLHDWTFLVLFRTLLRDVDTSYRRRHVSVQLEPPMAEDIGSAKTYLEEAFRERHIAIFWESTESFTSELARRMWGEAR</sequence>
<proteinExistence type="predicted"/>
<dbReference type="Pfam" id="PF13289">
    <property type="entry name" value="SIR2_2"/>
    <property type="match status" value="1"/>
</dbReference>
<organism evidence="1">
    <name type="scientific">Nonomuraea gerenzanensis</name>
    <dbReference type="NCBI Taxonomy" id="93944"/>
    <lineage>
        <taxon>Bacteria</taxon>
        <taxon>Bacillati</taxon>
        <taxon>Actinomycetota</taxon>
        <taxon>Actinomycetes</taxon>
        <taxon>Streptosporangiales</taxon>
        <taxon>Streptosporangiaceae</taxon>
        <taxon>Nonomuraea</taxon>
    </lineage>
</organism>
<gene>
    <name evidence="1" type="ORF">BN4615_P5933</name>
</gene>
<reference evidence="1" key="1">
    <citation type="submission" date="2016-04" db="EMBL/GenBank/DDBJ databases">
        <authorList>
            <person name="Evans L.H."/>
            <person name="Alamgir A."/>
            <person name="Owens N."/>
            <person name="Weber N.D."/>
            <person name="Virtaneva K."/>
            <person name="Barbian K."/>
            <person name="Babar A."/>
            <person name="Rosenke K."/>
        </authorList>
    </citation>
    <scope>NUCLEOTIDE SEQUENCE</scope>
    <source>
        <strain evidence="1">Nono1</strain>
    </source>
</reference>
<name>A0A1M4EBV2_9ACTN</name>
<accession>A0A1M4EBV2</accession>
<dbReference type="AlphaFoldDB" id="A0A1M4EBV2"/>
<protein>
    <submittedName>
        <fullName evidence="1">Uncharacterized protein</fullName>
    </submittedName>
</protein>